<evidence type="ECO:0000313" key="3">
    <source>
        <dbReference type="Proteomes" id="UP000197065"/>
    </source>
</evidence>
<dbReference type="EMBL" id="FYEH01000012">
    <property type="protein sequence ID" value="SNB74783.1"/>
    <property type="molecule type" value="Genomic_DNA"/>
</dbReference>
<dbReference type="NCBIfam" id="TIGR03357">
    <property type="entry name" value="VI_zyme"/>
    <property type="match status" value="1"/>
</dbReference>
<dbReference type="RefSeq" id="WP_088562434.1">
    <property type="nucleotide sequence ID" value="NZ_FYEH01000012.1"/>
</dbReference>
<dbReference type="Proteomes" id="UP000197065">
    <property type="component" value="Unassembled WGS sequence"/>
</dbReference>
<accession>A0A212RQD6</accession>
<keyword evidence="3" id="KW-1185">Reference proteome</keyword>
<gene>
    <name evidence="2" type="ORF">SAMN07250955_11241</name>
</gene>
<reference evidence="2 3" key="1">
    <citation type="submission" date="2017-06" db="EMBL/GenBank/DDBJ databases">
        <authorList>
            <person name="Kim H.J."/>
            <person name="Triplett B.A."/>
        </authorList>
    </citation>
    <scope>NUCLEOTIDE SEQUENCE [LARGE SCALE GENOMIC DNA]</scope>
    <source>
        <strain evidence="2 3">B29T1</strain>
    </source>
</reference>
<dbReference type="PANTHER" id="PTHR38595:SF1">
    <property type="entry name" value="TYPE VI SECRETION SYSTEM COMPONENT TSSE1"/>
    <property type="match status" value="1"/>
</dbReference>
<dbReference type="SUPFAM" id="SSF160719">
    <property type="entry name" value="gpW/gp25-like"/>
    <property type="match status" value="1"/>
</dbReference>
<proteinExistence type="predicted"/>
<protein>
    <submittedName>
        <fullName evidence="2">Type VI secretion system protein ImpF</fullName>
    </submittedName>
</protein>
<dbReference type="InterPro" id="IPR017737">
    <property type="entry name" value="TssE1-like"/>
</dbReference>
<feature type="domain" description="IraD/Gp25-like" evidence="1">
    <location>
        <begin position="34"/>
        <end position="137"/>
    </location>
</feature>
<dbReference type="OrthoDB" id="119583at2"/>
<dbReference type="InterPro" id="IPR007048">
    <property type="entry name" value="IraD/Gp25-like"/>
</dbReference>
<dbReference type="Pfam" id="PF04965">
    <property type="entry name" value="GPW_gp25"/>
    <property type="match status" value="1"/>
</dbReference>
<dbReference type="AlphaFoldDB" id="A0A212RQD6"/>
<sequence length="165" mass="18258">MRARAQPSLLDRLTDHRPAELKDSEAGRSASLSALQAAIRRDLAWLLNTTRLQESSDLTAFPHVMASTLNYGVPALGGQVVEGVDRERLRLEISLALRLFEPRLLAGTVRVTPLADDVGGPLRALNFRIEAELFAHPAPLRIIMRTEFDLESGDIRIAGMRSDKH</sequence>
<name>A0A212RQD6_9PROT</name>
<dbReference type="InterPro" id="IPR053176">
    <property type="entry name" value="T6SS_TssE1-like"/>
</dbReference>
<evidence type="ECO:0000313" key="2">
    <source>
        <dbReference type="EMBL" id="SNB74783.1"/>
    </source>
</evidence>
<organism evidence="2 3">
    <name type="scientific">Arboricoccus pini</name>
    <dbReference type="NCBI Taxonomy" id="1963835"/>
    <lineage>
        <taxon>Bacteria</taxon>
        <taxon>Pseudomonadati</taxon>
        <taxon>Pseudomonadota</taxon>
        <taxon>Alphaproteobacteria</taxon>
        <taxon>Geminicoccales</taxon>
        <taxon>Geminicoccaceae</taxon>
        <taxon>Arboricoccus</taxon>
    </lineage>
</organism>
<evidence type="ECO:0000259" key="1">
    <source>
        <dbReference type="Pfam" id="PF04965"/>
    </source>
</evidence>
<dbReference type="PANTHER" id="PTHR38595">
    <property type="entry name" value="CYTOPLASMIC PROTEIN-RELATED"/>
    <property type="match status" value="1"/>
</dbReference>